<comment type="caution">
    <text evidence="3">The sequence shown here is derived from an EMBL/GenBank/DDBJ whole genome shotgun (WGS) entry which is preliminary data.</text>
</comment>
<dbReference type="CDD" id="cd11723">
    <property type="entry name" value="YabN_N_like"/>
    <property type="match status" value="1"/>
</dbReference>
<dbReference type="PANTHER" id="PTHR30522:SF0">
    <property type="entry name" value="NUCLEOSIDE TRIPHOSPHATE PYROPHOSPHOHYDROLASE"/>
    <property type="match status" value="1"/>
</dbReference>
<dbReference type="InterPro" id="IPR011551">
    <property type="entry name" value="NTP_PyrPHydrolase_MazG"/>
</dbReference>
<evidence type="ECO:0000259" key="2">
    <source>
        <dbReference type="Pfam" id="PF03819"/>
    </source>
</evidence>
<dbReference type="Proteomes" id="UP000295063">
    <property type="component" value="Unassembled WGS sequence"/>
</dbReference>
<dbReference type="EMBL" id="SLUI01000004">
    <property type="protein sequence ID" value="TCL38319.1"/>
    <property type="molecule type" value="Genomic_DNA"/>
</dbReference>
<name>A0A4R1Q829_9FIRM</name>
<dbReference type="GO" id="GO:0046047">
    <property type="term" value="P:TTP catabolic process"/>
    <property type="evidence" value="ECO:0007669"/>
    <property type="project" value="TreeGrafter"/>
</dbReference>
<dbReference type="InterPro" id="IPR004518">
    <property type="entry name" value="MazG-like_dom"/>
</dbReference>
<dbReference type="GO" id="GO:0046081">
    <property type="term" value="P:dUTP catabolic process"/>
    <property type="evidence" value="ECO:0007669"/>
    <property type="project" value="TreeGrafter"/>
</dbReference>
<dbReference type="FunFam" id="1.10.287.1080:FF:000003">
    <property type="entry name" value="Nucleoside triphosphate pyrophosphohydrolase"/>
    <property type="match status" value="1"/>
</dbReference>
<dbReference type="PIRSF" id="PIRSF002845">
    <property type="entry name" value="Ttrprl_mtas_MazG"/>
    <property type="match status" value="1"/>
</dbReference>
<dbReference type="InterPro" id="IPR000878">
    <property type="entry name" value="4pyrrol_Mease"/>
</dbReference>
<dbReference type="GO" id="GO:0047429">
    <property type="term" value="F:nucleoside triphosphate diphosphatase activity"/>
    <property type="evidence" value="ECO:0007669"/>
    <property type="project" value="InterPro"/>
</dbReference>
<organism evidence="3 4">
    <name type="scientific">Anaerospora hongkongensis</name>
    <dbReference type="NCBI Taxonomy" id="244830"/>
    <lineage>
        <taxon>Bacteria</taxon>
        <taxon>Bacillati</taxon>
        <taxon>Bacillota</taxon>
        <taxon>Negativicutes</taxon>
        <taxon>Selenomonadales</taxon>
        <taxon>Sporomusaceae</taxon>
        <taxon>Anaerospora</taxon>
    </lineage>
</organism>
<dbReference type="GO" id="GO:0046052">
    <property type="term" value="P:UTP catabolic process"/>
    <property type="evidence" value="ECO:0007669"/>
    <property type="project" value="TreeGrafter"/>
</dbReference>
<dbReference type="GO" id="GO:0006203">
    <property type="term" value="P:dGTP catabolic process"/>
    <property type="evidence" value="ECO:0007669"/>
    <property type="project" value="TreeGrafter"/>
</dbReference>
<dbReference type="GO" id="GO:0006950">
    <property type="term" value="P:response to stress"/>
    <property type="evidence" value="ECO:0007669"/>
    <property type="project" value="UniProtKB-ARBA"/>
</dbReference>
<proteinExistence type="predicted"/>
<dbReference type="AlphaFoldDB" id="A0A4R1Q829"/>
<protein>
    <submittedName>
        <fullName evidence="3">Tetrapyrrole methylase family protein/MazG family protein</fullName>
    </submittedName>
</protein>
<evidence type="ECO:0000313" key="4">
    <source>
        <dbReference type="Proteomes" id="UP000295063"/>
    </source>
</evidence>
<gene>
    <name evidence="3" type="ORF">EV210_104303</name>
</gene>
<dbReference type="InterPro" id="IPR035996">
    <property type="entry name" value="4pyrrol_Methylase_sf"/>
</dbReference>
<dbReference type="InterPro" id="IPR048015">
    <property type="entry name" value="NTP-PPase_MazG-like_N"/>
</dbReference>
<dbReference type="NCBIfam" id="TIGR00444">
    <property type="entry name" value="mazG"/>
    <property type="match status" value="1"/>
</dbReference>
<dbReference type="NCBIfam" id="NF007113">
    <property type="entry name" value="PRK09562.1"/>
    <property type="match status" value="1"/>
</dbReference>
<dbReference type="Pfam" id="PF00590">
    <property type="entry name" value="TP_methylase"/>
    <property type="match status" value="1"/>
</dbReference>
<dbReference type="GO" id="GO:0046061">
    <property type="term" value="P:dATP catabolic process"/>
    <property type="evidence" value="ECO:0007669"/>
    <property type="project" value="TreeGrafter"/>
</dbReference>
<dbReference type="FunFam" id="1.10.287.1080:FF:000001">
    <property type="entry name" value="Nucleoside triphosphate pyrophosphohydrolase"/>
    <property type="match status" value="1"/>
</dbReference>
<dbReference type="PANTHER" id="PTHR30522">
    <property type="entry name" value="NUCLEOSIDE TRIPHOSPHATE PYROPHOSPHOHYDROLASE"/>
    <property type="match status" value="1"/>
</dbReference>
<feature type="domain" description="NTP pyrophosphohydrolase MazG-like" evidence="2">
    <location>
        <begin position="264"/>
        <end position="337"/>
    </location>
</feature>
<dbReference type="GO" id="GO:0046076">
    <property type="term" value="P:dTTP catabolic process"/>
    <property type="evidence" value="ECO:0007669"/>
    <property type="project" value="TreeGrafter"/>
</dbReference>
<dbReference type="InterPro" id="IPR035013">
    <property type="entry name" value="YabN_N"/>
</dbReference>
<feature type="domain" description="Tetrapyrrole methylase" evidence="1">
    <location>
        <begin position="14"/>
        <end position="216"/>
    </location>
</feature>
<keyword evidence="4" id="KW-1185">Reference proteome</keyword>
<dbReference type="SUPFAM" id="SSF53790">
    <property type="entry name" value="Tetrapyrrole methylase"/>
    <property type="match status" value="1"/>
</dbReference>
<sequence length="498" mass="55975">MSEMLQTNAITGAVTIVGLGPGSFNLLTVETWDILRASKSVFLRTAKHPTVEELRRREVLFSSYDYLYEEKADFEEVYHSIAVDVIERAAKGEQVVYAVPGSPLVAERTVGLVRQMAAVRQVPVRIIPGMSFLEVLYARLEIDPISGITVLDSADIDQLPRGINTALIVTQVYSGQVASEAKLALMELLPDDYEVLLIRNLSLEDEEIRPIALYELDRQSDIDHLTSLYVPAREHRAAEFSLDPLIGVMAQLRSPDGCVWDLKQTHASLRRYIVEEVYEVLEAIDNEDAEALCEELGDVLLQLVFHARIAEECGAFTMQDVVDEVTGKMIRRHPHVFGSITVQDAAEVVLNWDQIKQKEKGAARKSVLDGVSPGLPSLMRSFKIQAKAAKVGFDWNNIGPVWDKLVEEWQELKEAVTVGDKEATEGEFGDFLFAAVNLARFLQIEPETALNRTNNKFINRFSYIEGKVKQLGLAWKDLDLAKLDEFWDEAKALERKKQ</sequence>
<dbReference type="CDD" id="cd11529">
    <property type="entry name" value="NTP-PPase_MazG_Cterm"/>
    <property type="match status" value="1"/>
</dbReference>
<dbReference type="Gene3D" id="1.10.287.1080">
    <property type="entry name" value="MazG-like"/>
    <property type="match status" value="2"/>
</dbReference>
<evidence type="ECO:0000313" key="3">
    <source>
        <dbReference type="EMBL" id="TCL38319.1"/>
    </source>
</evidence>
<evidence type="ECO:0000259" key="1">
    <source>
        <dbReference type="Pfam" id="PF00590"/>
    </source>
</evidence>
<dbReference type="InterPro" id="IPR048011">
    <property type="entry name" value="NTP-PPase_MazG-like_C"/>
</dbReference>
<dbReference type="InterPro" id="IPR024180">
    <property type="entry name" value="Tetrapyrrole_Mease/MazG_pred"/>
</dbReference>
<dbReference type="GO" id="GO:0008168">
    <property type="term" value="F:methyltransferase activity"/>
    <property type="evidence" value="ECO:0007669"/>
    <property type="project" value="UniProtKB-KW"/>
</dbReference>
<dbReference type="Pfam" id="PF03819">
    <property type="entry name" value="MazG"/>
    <property type="match status" value="2"/>
</dbReference>
<dbReference type="CDD" id="cd11528">
    <property type="entry name" value="NTP-PPase_MazG_Nterm"/>
    <property type="match status" value="1"/>
</dbReference>
<dbReference type="GO" id="GO:0032259">
    <property type="term" value="P:methylation"/>
    <property type="evidence" value="ECO:0007669"/>
    <property type="project" value="UniProtKB-KW"/>
</dbReference>
<dbReference type="SUPFAM" id="SSF101386">
    <property type="entry name" value="all-alpha NTP pyrophosphatases"/>
    <property type="match status" value="2"/>
</dbReference>
<dbReference type="Gene3D" id="3.40.1010.10">
    <property type="entry name" value="Cobalt-precorrin-4 Transmethylase, Domain 1"/>
    <property type="match status" value="1"/>
</dbReference>
<dbReference type="RefSeq" id="WP_243650470.1">
    <property type="nucleotide sequence ID" value="NZ_SLUI01000004.1"/>
</dbReference>
<accession>A0A4R1Q829</accession>
<keyword evidence="3" id="KW-0489">Methyltransferase</keyword>
<keyword evidence="3" id="KW-0808">Transferase</keyword>
<reference evidence="3 4" key="1">
    <citation type="submission" date="2019-03" db="EMBL/GenBank/DDBJ databases">
        <title>Genomic Encyclopedia of Type Strains, Phase IV (KMG-IV): sequencing the most valuable type-strain genomes for metagenomic binning, comparative biology and taxonomic classification.</title>
        <authorList>
            <person name="Goeker M."/>
        </authorList>
    </citation>
    <scope>NUCLEOTIDE SEQUENCE [LARGE SCALE GENOMIC DNA]</scope>
    <source>
        <strain evidence="3 4">DSM 15969</strain>
    </source>
</reference>
<dbReference type="InterPro" id="IPR014777">
    <property type="entry name" value="4pyrrole_Mease_sub1"/>
</dbReference>
<feature type="domain" description="NTP pyrophosphohydrolase MazG-like" evidence="2">
    <location>
        <begin position="404"/>
        <end position="460"/>
    </location>
</feature>